<dbReference type="GO" id="GO:0010133">
    <property type="term" value="P:L-proline catabolic process to L-glutamate"/>
    <property type="evidence" value="ECO:0007669"/>
    <property type="project" value="UniProtKB-UniPathway"/>
</dbReference>
<dbReference type="PIRSF" id="PIRSF000197">
    <property type="entry name" value="Bifunct_PutA"/>
    <property type="match status" value="1"/>
</dbReference>
<evidence type="ECO:0000259" key="11">
    <source>
        <dbReference type="Pfam" id="PF00171"/>
    </source>
</evidence>
<evidence type="ECO:0000256" key="2">
    <source>
        <dbReference type="ARBA" id="ARBA00012884"/>
    </source>
</evidence>
<dbReference type="InterPro" id="IPR016161">
    <property type="entry name" value="Ald_DH/histidinol_DH"/>
</dbReference>
<dbReference type="GO" id="GO:0009898">
    <property type="term" value="C:cytoplasmic side of plasma membrane"/>
    <property type="evidence" value="ECO:0007669"/>
    <property type="project" value="TreeGrafter"/>
</dbReference>
<reference evidence="14 15" key="1">
    <citation type="submission" date="2018-11" db="EMBL/GenBank/DDBJ databases">
        <title>Genomic Encyclopedia of Type Strains, Phase IV (KMG-IV): sequencing the most valuable type-strain genomes for metagenomic binning, comparative biology and taxonomic classification.</title>
        <authorList>
            <person name="Goeker M."/>
        </authorList>
    </citation>
    <scope>NUCLEOTIDE SEQUENCE [LARGE SCALE GENOMIC DNA]</scope>
    <source>
        <strain evidence="14 15">DSM 22027</strain>
    </source>
</reference>
<dbReference type="EMBL" id="RJVA01000016">
    <property type="protein sequence ID" value="ROQ89792.1"/>
    <property type="molecule type" value="Genomic_DNA"/>
</dbReference>
<dbReference type="SUPFAM" id="SSF51730">
    <property type="entry name" value="FAD-linked oxidoreductase"/>
    <property type="match status" value="1"/>
</dbReference>
<keyword evidence="15" id="KW-1185">Reference proteome</keyword>
<dbReference type="Pfam" id="PF00171">
    <property type="entry name" value="Aldedh"/>
    <property type="match status" value="1"/>
</dbReference>
<dbReference type="Pfam" id="PF18083">
    <property type="entry name" value="PutA_N"/>
    <property type="match status" value="1"/>
</dbReference>
<feature type="active site" evidence="8">
    <location>
        <position position="790"/>
    </location>
</feature>
<evidence type="ECO:0000256" key="10">
    <source>
        <dbReference type="RuleBase" id="RU003345"/>
    </source>
</evidence>
<dbReference type="GO" id="GO:0004657">
    <property type="term" value="F:proline dehydrogenase activity"/>
    <property type="evidence" value="ECO:0007669"/>
    <property type="project" value="InterPro"/>
</dbReference>
<dbReference type="PROSITE" id="PS00687">
    <property type="entry name" value="ALDEHYDE_DEHYDR_GLU"/>
    <property type="match status" value="1"/>
</dbReference>
<comment type="pathway">
    <text evidence="1">Amino-acid degradation; L-proline degradation into L-glutamate; L-glutamate from L-proline: step 2/2.</text>
</comment>
<evidence type="ECO:0000259" key="13">
    <source>
        <dbReference type="Pfam" id="PF18083"/>
    </source>
</evidence>
<accession>A0A3N1UEG5</accession>
<proteinExistence type="inferred from homology"/>
<dbReference type="InterPro" id="IPR029510">
    <property type="entry name" value="Ald_DH_CS_GLU"/>
</dbReference>
<dbReference type="NCBIfam" id="NF002852">
    <property type="entry name" value="PRK03137.1"/>
    <property type="match status" value="1"/>
</dbReference>
<dbReference type="Gene3D" id="3.20.20.220">
    <property type="match status" value="1"/>
</dbReference>
<dbReference type="InterPro" id="IPR016160">
    <property type="entry name" value="Ald_DH_CS_CYS"/>
</dbReference>
<protein>
    <recommendedName>
        <fullName evidence="5">L-glutamate gamma-semialdehyde dehydrogenase</fullName>
        <ecNumber evidence="2">1.2.1.88</ecNumber>
    </recommendedName>
    <alternativeName>
        <fullName evidence="5">L-glutamate gamma-semialdehyde dehydrogenase</fullName>
    </alternativeName>
</protein>
<feature type="domain" description="Proline utilization A N-terminal" evidence="13">
    <location>
        <begin position="6"/>
        <end position="118"/>
    </location>
</feature>
<dbReference type="Proteomes" id="UP000276223">
    <property type="component" value="Unassembled WGS sequence"/>
</dbReference>
<dbReference type="Gene3D" id="3.40.605.10">
    <property type="entry name" value="Aldehyde Dehydrogenase, Chain A, domain 1"/>
    <property type="match status" value="1"/>
</dbReference>
<dbReference type="OrthoDB" id="9762913at2"/>
<evidence type="ECO:0000256" key="1">
    <source>
        <dbReference type="ARBA" id="ARBA00004786"/>
    </source>
</evidence>
<gene>
    <name evidence="14" type="ORF">EDC27_2904</name>
</gene>
<dbReference type="GO" id="GO:0003700">
    <property type="term" value="F:DNA-binding transcription factor activity"/>
    <property type="evidence" value="ECO:0007669"/>
    <property type="project" value="InterPro"/>
</dbReference>
<dbReference type="InterPro" id="IPR015590">
    <property type="entry name" value="Aldehyde_DH_dom"/>
</dbReference>
<evidence type="ECO:0000256" key="4">
    <source>
        <dbReference type="ARBA" id="ARBA00023027"/>
    </source>
</evidence>
<dbReference type="SUPFAM" id="SSF53720">
    <property type="entry name" value="ALDH-like"/>
    <property type="match status" value="1"/>
</dbReference>
<dbReference type="InterPro" id="IPR016163">
    <property type="entry name" value="Ald_DH_C"/>
</dbReference>
<dbReference type="PANTHER" id="PTHR42862">
    <property type="entry name" value="DELTA-1-PYRROLINE-5-CARBOXYLATE DEHYDROGENASE 1, ISOFORM A-RELATED"/>
    <property type="match status" value="1"/>
</dbReference>
<name>A0A3N1UEG5_9BACT</name>
<dbReference type="RefSeq" id="WP_123291356.1">
    <property type="nucleotide sequence ID" value="NZ_RJVA01000016.1"/>
</dbReference>
<dbReference type="InterPro" id="IPR016162">
    <property type="entry name" value="Ald_DH_N"/>
</dbReference>
<dbReference type="InterPro" id="IPR041514">
    <property type="entry name" value="PutA_N"/>
</dbReference>
<organism evidence="14 15">
    <name type="scientific">Desulfosoma caldarium</name>
    <dbReference type="NCBI Taxonomy" id="610254"/>
    <lineage>
        <taxon>Bacteria</taxon>
        <taxon>Pseudomonadati</taxon>
        <taxon>Thermodesulfobacteriota</taxon>
        <taxon>Syntrophobacteria</taxon>
        <taxon>Syntrophobacterales</taxon>
        <taxon>Syntrophobacteraceae</taxon>
        <taxon>Desulfosoma</taxon>
    </lineage>
</organism>
<dbReference type="PANTHER" id="PTHR42862:SF1">
    <property type="entry name" value="DELTA-1-PYRROLINE-5-CARBOXYLATE DEHYDROGENASE 2, ISOFORM A-RELATED"/>
    <property type="match status" value="1"/>
</dbReference>
<evidence type="ECO:0000256" key="3">
    <source>
        <dbReference type="ARBA" id="ARBA00023002"/>
    </source>
</evidence>
<evidence type="ECO:0000313" key="15">
    <source>
        <dbReference type="Proteomes" id="UP000276223"/>
    </source>
</evidence>
<feature type="active site" evidence="8 9">
    <location>
        <position position="756"/>
    </location>
</feature>
<evidence type="ECO:0000256" key="7">
    <source>
        <dbReference type="ARBA" id="ARBA00061617"/>
    </source>
</evidence>
<dbReference type="InterPro" id="IPR029041">
    <property type="entry name" value="FAD-linked_oxidoreductase-like"/>
</dbReference>
<dbReference type="EC" id="1.2.1.88" evidence="2"/>
<dbReference type="InterPro" id="IPR002872">
    <property type="entry name" value="Proline_DH_dom"/>
</dbReference>
<evidence type="ECO:0000259" key="12">
    <source>
        <dbReference type="Pfam" id="PF01619"/>
    </source>
</evidence>
<comment type="catalytic activity">
    <reaction evidence="6">
        <text>L-glutamate 5-semialdehyde + NAD(+) + H2O = L-glutamate + NADH + 2 H(+)</text>
        <dbReference type="Rhea" id="RHEA:30235"/>
        <dbReference type="ChEBI" id="CHEBI:15377"/>
        <dbReference type="ChEBI" id="CHEBI:15378"/>
        <dbReference type="ChEBI" id="CHEBI:29985"/>
        <dbReference type="ChEBI" id="CHEBI:57540"/>
        <dbReference type="ChEBI" id="CHEBI:57945"/>
        <dbReference type="ChEBI" id="CHEBI:58066"/>
        <dbReference type="EC" id="1.2.1.88"/>
    </reaction>
</comment>
<dbReference type="InterPro" id="IPR005932">
    <property type="entry name" value="RocA"/>
</dbReference>
<dbReference type="InterPro" id="IPR050485">
    <property type="entry name" value="Proline_metab_enzyme"/>
</dbReference>
<evidence type="ECO:0000256" key="9">
    <source>
        <dbReference type="PROSITE-ProRule" id="PRU10007"/>
    </source>
</evidence>
<dbReference type="GO" id="GO:0003842">
    <property type="term" value="F:L-glutamate gamma-semialdehyde dehydrogenase activity"/>
    <property type="evidence" value="ECO:0007669"/>
    <property type="project" value="UniProtKB-EC"/>
</dbReference>
<evidence type="ECO:0000313" key="14">
    <source>
        <dbReference type="EMBL" id="ROQ89792.1"/>
    </source>
</evidence>
<dbReference type="PROSITE" id="PS00070">
    <property type="entry name" value="ALDEHYDE_DEHYDR_CYS"/>
    <property type="match status" value="1"/>
</dbReference>
<comment type="caution">
    <text evidence="14">The sequence shown here is derived from an EMBL/GenBank/DDBJ whole genome shotgun (WGS) entry which is preliminary data.</text>
</comment>
<evidence type="ECO:0000256" key="6">
    <source>
        <dbReference type="ARBA" id="ARBA00048142"/>
    </source>
</evidence>
<dbReference type="Gene3D" id="3.40.309.10">
    <property type="entry name" value="Aldehyde Dehydrogenase, Chain A, domain 2"/>
    <property type="match status" value="1"/>
</dbReference>
<dbReference type="UniPathway" id="UPA00261">
    <property type="reaction ID" value="UER00373"/>
</dbReference>
<keyword evidence="3 10" id="KW-0560">Oxidoreductase</keyword>
<sequence length="995" mass="110806">MKNDLERRIRQTGMWLYQLIEDETPSIFRKDYWTGKVMDWCMHNEAFKVEMFRFIDVFPYLTRPESVAKHLQEYFCRPDQCFPVALQWGLRHLSPTSFAAKMVAKSMAKNIESMGAQFIAGATPQEAIGTLENLRAQGLAFTVDLLGEAVVSRQEEEVYLSRYLELLDFLGDASTRWAPLGGGSGNLDWGFAPKVNISLKPSALYSQMNPVAFDYGVDRAKERLRPIFRKAMERGAFVCLDMEHTALKNMTLALYRSLMDEPEFRDYPHTGLVIQSYLRDSEQDVRSLIEWARKRGRHCTVRLVKGAYWDAEVVWARQNQWPIPVFTRKHETDAQFEKLARIVLENHAVVSCACASHNIRSLAYVLELSKELRVPSDRLEYQVLYGMAEPVRSALKKAGLPLRLYTPIGEIIPGMAYLVRRLLENTSNESFLRLSFTEGVSREALLRDPLEILAEQSVEAAAPGPSMEIDAPPPFANEPPWDWTQSQVRRDFQQALTKVRTSFPVKVPLMVGGQKITGDREFASTNPNDMREVVGHVASAGRREVQEAIRAAKEAFAAWRDTAPRDRAAYLFKAAQIARSQRFELAALQVFEVGKSWKEADADVCEAIDFLEYYGREMIRLGTPQRMGHVPGEMSHLFYEPRGVAAVIAPWNFPLAISTGMTSAALVTGNTVVYKPSSLSPVIGWRMVRLFEEAGLPSGVLNFVPGPGSVVGDILVSHPDVAMIAFTGSKDVGLNILQRAHETAPSASMIKNVVLELGGKNAIIVDADADLDEAVVHVLQSAFGYQGQKCSACSRLIVLEENYDKFIARLKAAAESLELGPVEDPKNLMGAVIDASAKAKVLEYIQVGRSEGKVLVERSFGDPNGHYVPLVIFTDIQPHHRLAQEEIFGPVLSVLKVSSFDEALDVANGTPYALTGAVFSRSPENIDKAKRAFRVGNLYINRGCTGAIVGRHPFGGFKMSGIGSKAGGPDYLLQFMVPRNVVENTLRRGFAPSEE</sequence>
<evidence type="ECO:0000256" key="5">
    <source>
        <dbReference type="ARBA" id="ARBA00032259"/>
    </source>
</evidence>
<dbReference type="CDD" id="cd07124">
    <property type="entry name" value="ALDH_PutA-P5CDH-RocA"/>
    <property type="match status" value="1"/>
</dbReference>
<dbReference type="AlphaFoldDB" id="A0A3N1UEG5"/>
<dbReference type="FunFam" id="3.40.309.10:FF:000005">
    <property type="entry name" value="1-pyrroline-5-carboxylate dehydrogenase 1"/>
    <property type="match status" value="1"/>
</dbReference>
<feature type="domain" description="Aldehyde dehydrogenase" evidence="11">
    <location>
        <begin position="520"/>
        <end position="979"/>
    </location>
</feature>
<feature type="domain" description="Proline dehydrogenase" evidence="12">
    <location>
        <begin position="128"/>
        <end position="433"/>
    </location>
</feature>
<evidence type="ECO:0000256" key="8">
    <source>
        <dbReference type="PIRSR" id="PIRSR000197-1"/>
    </source>
</evidence>
<comment type="similarity">
    <text evidence="7">Belongs to the aldehyde dehydrogenase family. RocA subfamily.</text>
</comment>
<dbReference type="InterPro" id="IPR025703">
    <property type="entry name" value="Bifunct_PutA"/>
</dbReference>
<dbReference type="Pfam" id="PF01619">
    <property type="entry name" value="Pro_dh"/>
    <property type="match status" value="1"/>
</dbReference>
<dbReference type="FunFam" id="3.40.605.10:FF:000045">
    <property type="entry name" value="1-pyrroline-5-carboxylate dehydrogenase 1"/>
    <property type="match status" value="1"/>
</dbReference>
<keyword evidence="4" id="KW-0520">NAD</keyword>